<dbReference type="EMBL" id="NEKC01000001">
    <property type="protein sequence ID" value="OTA30245.1"/>
    <property type="molecule type" value="Genomic_DNA"/>
</dbReference>
<organism evidence="2 3">
    <name type="scientific">Alloscardovia macacae</name>
    <dbReference type="NCBI Taxonomy" id="1160091"/>
    <lineage>
        <taxon>Bacteria</taxon>
        <taxon>Bacillati</taxon>
        <taxon>Actinomycetota</taxon>
        <taxon>Actinomycetes</taxon>
        <taxon>Bifidobacteriales</taxon>
        <taxon>Bifidobacteriaceae</taxon>
        <taxon>Alloscardovia</taxon>
    </lineage>
</organism>
<dbReference type="SUPFAM" id="SSF159941">
    <property type="entry name" value="MM3350-like"/>
    <property type="match status" value="1"/>
</dbReference>
<feature type="domain" description="Plasmid pRiA4b Orf3-like" evidence="1">
    <location>
        <begin position="219"/>
        <end position="338"/>
    </location>
</feature>
<evidence type="ECO:0000313" key="2">
    <source>
        <dbReference type="EMBL" id="OTA30245.1"/>
    </source>
</evidence>
<comment type="caution">
    <text evidence="2">The sequence shown here is derived from an EMBL/GenBank/DDBJ whole genome shotgun (WGS) entry which is preliminary data.</text>
</comment>
<evidence type="ECO:0000313" key="3">
    <source>
        <dbReference type="Proteomes" id="UP000243540"/>
    </source>
</evidence>
<dbReference type="InterPro" id="IPR024047">
    <property type="entry name" value="MM3350-like_sf"/>
</dbReference>
<sequence>MTHMSLEQMDAIADAVDRITPEEMMHGVESAISMADMSDVLQGPLAGQDMSILRDDEYSMKKDEYIRYLHAHTRVDTQNAEDLYRLMALKLVQMGVLRQEFNVLLDILNDVFAAEDAEYEHALSESPLLQAVPSKQARILYEFGLIAKDDFEKATEQDVLALDGVGKTTVEKLKKAGVQFSDTSRLEHNTWDIKVTYEEDEIREFMRVHQKSPAPASTSAVRVLRVPKSLTLEELASEILFAFNFVDDQPHAFFMDTEEPEKGPVYYSKDAEREEDFAQQGKSARKKSGKKSRKQKKANLTSADIILETLSVKQKFTLLFDFEDEWIFDVVVRRSQYSGRKPDVELISSLGDAPVQYPEYDDALLDELFDENEA</sequence>
<protein>
    <recommendedName>
        <fullName evidence="1">Plasmid pRiA4b Orf3-like domain-containing protein</fullName>
    </recommendedName>
</protein>
<dbReference type="STRING" id="1160091.B9T39_00630"/>
<reference evidence="2 3" key="1">
    <citation type="submission" date="2017-04" db="EMBL/GenBank/DDBJ databases">
        <title>Draft genome sequences of Alloscardovia macacae UMA81211 and UMA81212 isolated from the feces of a rhesus macaque (Macaca mulatta).</title>
        <authorList>
            <person name="Albert K."/>
            <person name="Sela D.A."/>
        </authorList>
    </citation>
    <scope>NUCLEOTIDE SEQUENCE [LARGE SCALE GENOMIC DNA]</scope>
    <source>
        <strain evidence="2 3">UMA81212</strain>
    </source>
</reference>
<dbReference type="OrthoDB" id="9816539at2"/>
<name>A0A1Y2T451_9BIFI</name>
<dbReference type="Gene3D" id="3.10.290.30">
    <property type="entry name" value="MM3350-like"/>
    <property type="match status" value="1"/>
</dbReference>
<gene>
    <name evidence="2" type="ORF">B9T39_00630</name>
</gene>
<dbReference type="InterPro" id="IPR012912">
    <property type="entry name" value="Plasmid_pRiA4b_Orf3-like"/>
</dbReference>
<dbReference type="RefSeq" id="WP_086105886.1">
    <property type="nucleotide sequence ID" value="NZ_NEKB01000001.1"/>
</dbReference>
<dbReference type="AlphaFoldDB" id="A0A1Y2T451"/>
<accession>A0A1Y2T451</accession>
<evidence type="ECO:0000259" key="1">
    <source>
        <dbReference type="Pfam" id="PF07929"/>
    </source>
</evidence>
<dbReference type="Pfam" id="PF07929">
    <property type="entry name" value="PRiA4_ORF3"/>
    <property type="match status" value="1"/>
</dbReference>
<proteinExistence type="predicted"/>
<dbReference type="Proteomes" id="UP000243540">
    <property type="component" value="Unassembled WGS sequence"/>
</dbReference>